<dbReference type="InterPro" id="IPR001466">
    <property type="entry name" value="Beta-lactam-related"/>
</dbReference>
<dbReference type="Proteomes" id="UP001208690">
    <property type="component" value="Unassembled WGS sequence"/>
</dbReference>
<reference evidence="8 9" key="1">
    <citation type="submission" date="2022-04" db="EMBL/GenBank/DDBJ databases">
        <title>Roseobacter sp. WL0113 is a bacterium isolated from neritic sediment.</title>
        <authorList>
            <person name="Wang L."/>
            <person name="He W."/>
            <person name="Zhang D.-F."/>
        </authorList>
    </citation>
    <scope>NUCLEOTIDE SEQUENCE [LARGE SCALE GENOMIC DNA]</scope>
    <source>
        <strain evidence="8 9">WL0113</strain>
    </source>
</reference>
<dbReference type="InterPro" id="IPR012338">
    <property type="entry name" value="Beta-lactam/transpept-like"/>
</dbReference>
<dbReference type="InterPro" id="IPR018511">
    <property type="entry name" value="Hemolysin-typ_Ca-bd_CS"/>
</dbReference>
<keyword evidence="4" id="KW-0843">Virulence</keyword>
<name>A0ABT3BAX5_9RHOB</name>
<feature type="compositionally biased region" description="Basic and acidic residues" evidence="6">
    <location>
        <begin position="522"/>
        <end position="535"/>
    </location>
</feature>
<dbReference type="PRINTS" id="PR00313">
    <property type="entry name" value="CABNDNGRPT"/>
</dbReference>
<evidence type="ECO:0000256" key="5">
    <source>
        <dbReference type="ARBA" id="ARBA00023136"/>
    </source>
</evidence>
<dbReference type="InterPro" id="IPR001343">
    <property type="entry name" value="Hemolysn_Ca-bd"/>
</dbReference>
<evidence type="ECO:0000256" key="4">
    <source>
        <dbReference type="ARBA" id="ARBA00023026"/>
    </source>
</evidence>
<evidence type="ECO:0000256" key="3">
    <source>
        <dbReference type="ARBA" id="ARBA00022737"/>
    </source>
</evidence>
<evidence type="ECO:0000256" key="2">
    <source>
        <dbReference type="ARBA" id="ARBA00022656"/>
    </source>
</evidence>
<dbReference type="Gene3D" id="2.150.10.10">
    <property type="entry name" value="Serralysin-like metalloprotease, C-terminal"/>
    <property type="match status" value="2"/>
</dbReference>
<dbReference type="InterPro" id="IPR011049">
    <property type="entry name" value="Serralysin-like_metalloprot_C"/>
</dbReference>
<comment type="caution">
    <text evidence="8">The sequence shown here is derived from an EMBL/GenBank/DDBJ whole genome shotgun (WGS) entry which is preliminary data.</text>
</comment>
<gene>
    <name evidence="8" type="ORF">MUB52_04600</name>
</gene>
<dbReference type="Pfam" id="PF00144">
    <property type="entry name" value="Beta-lactamase"/>
    <property type="match status" value="1"/>
</dbReference>
<dbReference type="InterPro" id="IPR050491">
    <property type="entry name" value="AmpC-like"/>
</dbReference>
<comment type="subcellular location">
    <subcellularLocation>
        <location evidence="1">Membrane</location>
    </subcellularLocation>
</comment>
<dbReference type="PANTHER" id="PTHR46825:SF7">
    <property type="entry name" value="D-ALANYL-D-ALANINE CARBOXYPEPTIDASE"/>
    <property type="match status" value="1"/>
</dbReference>
<keyword evidence="2" id="KW-0800">Toxin</keyword>
<feature type="domain" description="Beta-lactamase-related" evidence="7">
    <location>
        <begin position="26"/>
        <end position="345"/>
    </location>
</feature>
<proteinExistence type="predicted"/>
<dbReference type="GO" id="GO:0016787">
    <property type="term" value="F:hydrolase activity"/>
    <property type="evidence" value="ECO:0007669"/>
    <property type="project" value="UniProtKB-KW"/>
</dbReference>
<dbReference type="SUPFAM" id="SSF56601">
    <property type="entry name" value="beta-lactamase/transpeptidase-like"/>
    <property type="match status" value="1"/>
</dbReference>
<dbReference type="PANTHER" id="PTHR46825">
    <property type="entry name" value="D-ALANYL-D-ALANINE-CARBOXYPEPTIDASE/ENDOPEPTIDASE AMPH"/>
    <property type="match status" value="1"/>
</dbReference>
<evidence type="ECO:0000256" key="1">
    <source>
        <dbReference type="ARBA" id="ARBA00004370"/>
    </source>
</evidence>
<evidence type="ECO:0000256" key="6">
    <source>
        <dbReference type="SAM" id="MobiDB-lite"/>
    </source>
</evidence>
<dbReference type="InterPro" id="IPR003995">
    <property type="entry name" value="RTX_toxin_determinant-A"/>
</dbReference>
<evidence type="ECO:0000259" key="7">
    <source>
        <dbReference type="Pfam" id="PF00144"/>
    </source>
</evidence>
<keyword evidence="8" id="KW-0378">Hydrolase</keyword>
<evidence type="ECO:0000313" key="9">
    <source>
        <dbReference type="Proteomes" id="UP001208690"/>
    </source>
</evidence>
<dbReference type="EMBL" id="JALIEB010000002">
    <property type="protein sequence ID" value="MCV3270700.1"/>
    <property type="molecule type" value="Genomic_DNA"/>
</dbReference>
<keyword evidence="9" id="KW-1185">Reference proteome</keyword>
<dbReference type="RefSeq" id="WP_263843021.1">
    <property type="nucleotide sequence ID" value="NZ_JALIEB010000002.1"/>
</dbReference>
<evidence type="ECO:0000313" key="8">
    <source>
        <dbReference type="EMBL" id="MCV3270700.1"/>
    </source>
</evidence>
<sequence length="642" mass="66309">MPVFDLSALQAAPRAVIDAFHGSTPAPAVLMEIHRDGLSVAEARGVADLASGAAATTDHACQIGSQTKMMTGVVVLNLVASGAIDFDAPLADQMDIAGLEGIANIETVTVRQLLANRSGIPDFDSVPGSGGLPAFIEALLADPTQPMGTDALLGIATGQPAAFAPGEAYAYSNTNFLLLEKLVEQVTGQSFGEVLEAQMFTPAGMADTVFAPHSGTASMLRSYAELVPGQPFDVTDAPLHFGAAGGAVSTTGDMVRFMDALLLSKTLLPPEQLAQMLDFRAPDGTPSLDGESFGLSSGIVFGQQLIGFQGGTLGTNSGTFVHVDSGTIVTVAVSHSGAEPVDLLAAAFAAIFDDDNWASFDPDAGSFEIAASAAEVTLSEGIDVRGNAETKLSLDGVSLSLDGALAEFDADRFSFEDGSVLRIGSGRGDHIDILRAAPGAVDADNQLLGLQGNDHLRGGFGDDWIGGGGGRDYLRGRAGDDTLDGGAGSDRMYGDYGNDDLRGGEGADLLRGGHGADRLDGGADRDRLFGDKGDDALSGGSGDDMLYGGSGDDTLDGGSGNDRMWGGQGADVFVFGEDAGHDRIYWFDAERDALDFSATGLGYKDLTIESCGWGRVQISYGKNEIDLIGVSLTDLTEDVFIF</sequence>
<dbReference type="PRINTS" id="PR01488">
    <property type="entry name" value="RTXTOXINA"/>
</dbReference>
<keyword evidence="3" id="KW-0677">Repeat</keyword>
<feature type="region of interest" description="Disordered" evidence="6">
    <location>
        <begin position="522"/>
        <end position="561"/>
    </location>
</feature>
<protein>
    <submittedName>
        <fullName evidence="8">Serine hydrolase</fullName>
    </submittedName>
</protein>
<dbReference type="Pfam" id="PF00353">
    <property type="entry name" value="HemolysinCabind"/>
    <property type="match status" value="3"/>
</dbReference>
<dbReference type="Gene3D" id="3.40.710.10">
    <property type="entry name" value="DD-peptidase/beta-lactamase superfamily"/>
    <property type="match status" value="1"/>
</dbReference>
<organism evidence="8 9">
    <name type="scientific">Roseobacter sinensis</name>
    <dbReference type="NCBI Taxonomy" id="2931391"/>
    <lineage>
        <taxon>Bacteria</taxon>
        <taxon>Pseudomonadati</taxon>
        <taxon>Pseudomonadota</taxon>
        <taxon>Alphaproteobacteria</taxon>
        <taxon>Rhodobacterales</taxon>
        <taxon>Roseobacteraceae</taxon>
        <taxon>Roseobacter</taxon>
    </lineage>
</organism>
<dbReference type="PROSITE" id="PS00330">
    <property type="entry name" value="HEMOLYSIN_CALCIUM"/>
    <property type="match status" value="2"/>
</dbReference>
<keyword evidence="5" id="KW-0472">Membrane</keyword>
<dbReference type="SUPFAM" id="SSF51120">
    <property type="entry name" value="beta-Roll"/>
    <property type="match status" value="2"/>
</dbReference>
<accession>A0ABT3BAX5</accession>